<dbReference type="NCBIfam" id="TIGR03033">
    <property type="entry name" value="phage_rel_nuc"/>
    <property type="match status" value="1"/>
</dbReference>
<evidence type="ECO:0000259" key="2">
    <source>
        <dbReference type="Pfam" id="PF09588"/>
    </source>
</evidence>
<feature type="domain" description="YqaJ viral recombinase" evidence="2">
    <location>
        <begin position="17"/>
        <end position="163"/>
    </location>
</feature>
<dbReference type="GO" id="GO:0004527">
    <property type="term" value="F:exonuclease activity"/>
    <property type="evidence" value="ECO:0007669"/>
    <property type="project" value="UniProtKB-KW"/>
</dbReference>
<proteinExistence type="predicted"/>
<accession>A0A6H1ZBV8</accession>
<dbReference type="InterPro" id="IPR019080">
    <property type="entry name" value="YqaJ_viral_recombinase"/>
</dbReference>
<reference evidence="3" key="1">
    <citation type="submission" date="2020-03" db="EMBL/GenBank/DDBJ databases">
        <title>The deep terrestrial virosphere.</title>
        <authorList>
            <person name="Holmfeldt K."/>
            <person name="Nilsson E."/>
            <person name="Simone D."/>
            <person name="Lopez-Fernandez M."/>
            <person name="Wu X."/>
            <person name="de Brujin I."/>
            <person name="Lundin D."/>
            <person name="Andersson A."/>
            <person name="Bertilsson S."/>
            <person name="Dopson M."/>
        </authorList>
    </citation>
    <scope>NUCLEOTIDE SEQUENCE</scope>
    <source>
        <strain evidence="3">TM448A00147</strain>
        <strain evidence="4">TM448B00305</strain>
    </source>
</reference>
<sequence>MSEQYVVVCDQAEGRDKWLEARKLGIGASDMPVILGLSPWKSILELHSEKTGETESEDLSDNEFIKWGNRLELPILQAYAEETGRPANHSGHLIRSIEHPWAQCTLDGITGADDHPLEGTGFQYGWPLQIKNTSAFKADDWADGPPEQYVVQEHHEMLVTGAQKATIACLLGGNRLVWADVERNEILIKKIIHHGEAFWRRVLDRRPPPPDGSEATKKALSRLHPQDNGKIVELAGDLRGAVESIRLCKAAIKEEEGNLRHWENQIKAAMGDNQAACFAGGGPTITWRSSERAGYTVKPSTIRTLRIKGSK</sequence>
<dbReference type="PANTHER" id="PTHR46609">
    <property type="entry name" value="EXONUCLEASE, PHAGE-TYPE/RECB, C-TERMINAL DOMAIN-CONTAINING PROTEIN"/>
    <property type="match status" value="1"/>
</dbReference>
<dbReference type="AlphaFoldDB" id="A0A6H1ZBV8"/>
<dbReference type="SUPFAM" id="SSF52980">
    <property type="entry name" value="Restriction endonuclease-like"/>
    <property type="match status" value="1"/>
</dbReference>
<gene>
    <name evidence="3" type="ORF">TM448A00147_0014</name>
    <name evidence="4" type="ORF">TM448B00305_0023</name>
</gene>
<keyword evidence="3" id="KW-0269">Exonuclease</keyword>
<evidence type="ECO:0000313" key="3">
    <source>
        <dbReference type="EMBL" id="QJA44755.1"/>
    </source>
</evidence>
<protein>
    <submittedName>
        <fullName evidence="3">Putative exonuclease</fullName>
    </submittedName>
</protein>
<dbReference type="EMBL" id="MT144608">
    <property type="protein sequence ID" value="QJH94902.1"/>
    <property type="molecule type" value="Genomic_DNA"/>
</dbReference>
<dbReference type="InterPro" id="IPR051703">
    <property type="entry name" value="NF-kappa-B_Signaling_Reg"/>
</dbReference>
<dbReference type="InterPro" id="IPR011604">
    <property type="entry name" value="PDDEXK-like_dom_sf"/>
</dbReference>
<dbReference type="PANTHER" id="PTHR46609:SF6">
    <property type="entry name" value="EXONUCLEASE, PHAGE-TYPE_RECB, C-TERMINAL DOMAIN-CONTAINING PROTEIN-RELATED"/>
    <property type="match status" value="1"/>
</dbReference>
<keyword evidence="3" id="KW-0378">Hydrolase</keyword>
<evidence type="ECO:0000313" key="4">
    <source>
        <dbReference type="EMBL" id="QJH94902.1"/>
    </source>
</evidence>
<dbReference type="InterPro" id="IPR017482">
    <property type="entry name" value="Lambda-type_endonuclease"/>
</dbReference>
<dbReference type="Pfam" id="PF09588">
    <property type="entry name" value="YqaJ"/>
    <property type="match status" value="1"/>
</dbReference>
<keyword evidence="3" id="KW-0540">Nuclease</keyword>
<organism evidence="3">
    <name type="scientific">viral metagenome</name>
    <dbReference type="NCBI Taxonomy" id="1070528"/>
    <lineage>
        <taxon>unclassified sequences</taxon>
        <taxon>metagenomes</taxon>
        <taxon>organismal metagenomes</taxon>
    </lineage>
</organism>
<dbReference type="InterPro" id="IPR011335">
    <property type="entry name" value="Restrct_endonuc-II-like"/>
</dbReference>
<feature type="coiled-coil region" evidence="1">
    <location>
        <begin position="245"/>
        <end position="272"/>
    </location>
</feature>
<evidence type="ECO:0000256" key="1">
    <source>
        <dbReference type="SAM" id="Coils"/>
    </source>
</evidence>
<keyword evidence="1" id="KW-0175">Coiled coil</keyword>
<dbReference type="EMBL" id="MT143980">
    <property type="protein sequence ID" value="QJA44755.1"/>
    <property type="molecule type" value="Genomic_DNA"/>
</dbReference>
<name>A0A6H1ZBV8_9ZZZZ</name>
<dbReference type="Gene3D" id="3.90.320.10">
    <property type="match status" value="1"/>
</dbReference>